<dbReference type="InterPro" id="IPR002938">
    <property type="entry name" value="FAD-bd"/>
</dbReference>
<dbReference type="Gene3D" id="3.30.9.10">
    <property type="entry name" value="D-Amino Acid Oxidase, subunit A, domain 2"/>
    <property type="match status" value="1"/>
</dbReference>
<name>A0A558AHI2_9PSEU</name>
<dbReference type="InterPro" id="IPR051704">
    <property type="entry name" value="FAD_aromatic-hydroxylase"/>
</dbReference>
<accession>A0A558AHI2</accession>
<proteinExistence type="predicted"/>
<dbReference type="EMBL" id="VJZA01000010">
    <property type="protein sequence ID" value="TVT23699.1"/>
    <property type="molecule type" value="Genomic_DNA"/>
</dbReference>
<keyword evidence="3" id="KW-1185">Reference proteome</keyword>
<sequence>MTNVLISGASIAGPTLGYWLRRYGCTVTVVERAPAPREGGQAVDLRGVAREVIERMGLMPQVRACHTGVVGMSAVDRDNRRLWNWGSDLSGHSGGIIADIEILRADLGRILYDATREDVEYLFDESIAALRQDADGVDVTFAGGTSRRFDVVVGADGLHSGVRRLAFGPASGFTRDQGYYKVIFATDADVPLTDWQLMYVMPGRKRAALYPTRTGRTRGMFFFAGPPLDYDRRDVARQKQIVAEAMAGEGWQVPRMLESMWETTDFYFDRESMVTIEEWSRGRVALVGDAAFGGSAGMGTSMAVVGAYVLAAELAAAGGEHARAFARYRDVLDRYVTENRKPMPGGTNLFLPKGRAMITAGNVLTKLMLAGPWRSMLTGDLQGKADGVTLENYADAAMLVDGRPRKEDAWQ</sequence>
<evidence type="ECO:0000313" key="3">
    <source>
        <dbReference type="Proteomes" id="UP000318578"/>
    </source>
</evidence>
<dbReference type="GO" id="GO:0071949">
    <property type="term" value="F:FAD binding"/>
    <property type="evidence" value="ECO:0007669"/>
    <property type="project" value="InterPro"/>
</dbReference>
<dbReference type="PRINTS" id="PR00420">
    <property type="entry name" value="RNGMNOXGNASE"/>
</dbReference>
<dbReference type="Pfam" id="PF01494">
    <property type="entry name" value="FAD_binding_3"/>
    <property type="match status" value="1"/>
</dbReference>
<evidence type="ECO:0000313" key="2">
    <source>
        <dbReference type="EMBL" id="TVT23699.1"/>
    </source>
</evidence>
<organism evidence="2 3">
    <name type="scientific">Amycolatopsis acidiphila</name>
    <dbReference type="NCBI Taxonomy" id="715473"/>
    <lineage>
        <taxon>Bacteria</taxon>
        <taxon>Bacillati</taxon>
        <taxon>Actinomycetota</taxon>
        <taxon>Actinomycetes</taxon>
        <taxon>Pseudonocardiales</taxon>
        <taxon>Pseudonocardiaceae</taxon>
        <taxon>Amycolatopsis</taxon>
    </lineage>
</organism>
<dbReference type="PANTHER" id="PTHR46865:SF2">
    <property type="entry name" value="MONOOXYGENASE"/>
    <property type="match status" value="1"/>
</dbReference>
<dbReference type="AlphaFoldDB" id="A0A558AHI2"/>
<dbReference type="InterPro" id="IPR036188">
    <property type="entry name" value="FAD/NAD-bd_sf"/>
</dbReference>
<dbReference type="SUPFAM" id="SSF51905">
    <property type="entry name" value="FAD/NAD(P)-binding domain"/>
    <property type="match status" value="1"/>
</dbReference>
<dbReference type="Gene3D" id="3.50.50.60">
    <property type="entry name" value="FAD/NAD(P)-binding domain"/>
    <property type="match status" value="1"/>
</dbReference>
<comment type="caution">
    <text evidence="2">The sequence shown here is derived from an EMBL/GenBank/DDBJ whole genome shotgun (WGS) entry which is preliminary data.</text>
</comment>
<protein>
    <recommendedName>
        <fullName evidence="1">FAD-binding domain-containing protein</fullName>
    </recommendedName>
</protein>
<feature type="domain" description="FAD-binding" evidence="1">
    <location>
        <begin position="2"/>
        <end position="339"/>
    </location>
</feature>
<reference evidence="2 3" key="1">
    <citation type="submission" date="2019-07" db="EMBL/GenBank/DDBJ databases">
        <title>New species of Amycolatopsis and Streptomyces.</title>
        <authorList>
            <person name="Duangmal K."/>
            <person name="Teo W.F.A."/>
            <person name="Lipun K."/>
        </authorList>
    </citation>
    <scope>NUCLEOTIDE SEQUENCE [LARGE SCALE GENOMIC DNA]</scope>
    <source>
        <strain evidence="2 3">JCM 30562</strain>
    </source>
</reference>
<dbReference type="PANTHER" id="PTHR46865">
    <property type="entry name" value="OXIDOREDUCTASE-RELATED"/>
    <property type="match status" value="1"/>
</dbReference>
<dbReference type="OrthoDB" id="3356051at2"/>
<evidence type="ECO:0000259" key="1">
    <source>
        <dbReference type="Pfam" id="PF01494"/>
    </source>
</evidence>
<dbReference type="Proteomes" id="UP000318578">
    <property type="component" value="Unassembled WGS sequence"/>
</dbReference>
<gene>
    <name evidence="2" type="ORF">FNH06_09375</name>
</gene>
<dbReference type="RefSeq" id="WP_144636635.1">
    <property type="nucleotide sequence ID" value="NZ_BNAX01000009.1"/>
</dbReference>